<name>A0AC61NE40_9BACT</name>
<evidence type="ECO:0000313" key="2">
    <source>
        <dbReference type="Proteomes" id="UP000826212"/>
    </source>
</evidence>
<dbReference type="EMBL" id="CP081303">
    <property type="protein sequence ID" value="QZE13799.1"/>
    <property type="molecule type" value="Genomic_DNA"/>
</dbReference>
<evidence type="ECO:0000313" key="1">
    <source>
        <dbReference type="EMBL" id="QZE13799.1"/>
    </source>
</evidence>
<keyword evidence="2" id="KW-1185">Reference proteome</keyword>
<dbReference type="Proteomes" id="UP000826212">
    <property type="component" value="Chromosome"/>
</dbReference>
<protein>
    <submittedName>
        <fullName evidence="1">2-phosphosulfolactate phosphatase</fullName>
    </submittedName>
</protein>
<organism evidence="1 2">
    <name type="scientific">Halosquirtibacter laminarini</name>
    <dbReference type="NCBI Taxonomy" id="3374600"/>
    <lineage>
        <taxon>Bacteria</taxon>
        <taxon>Pseudomonadati</taxon>
        <taxon>Bacteroidota</taxon>
        <taxon>Bacteroidia</taxon>
        <taxon>Marinilabiliales</taxon>
        <taxon>Prolixibacteraceae</taxon>
        <taxon>Halosquirtibacter</taxon>
    </lineage>
</organism>
<accession>A0AC61NE40</accession>
<sequence length="229" mass="25733">MQINILQGFDGAKKAEGLAVIIDVFRAFSFACYAANNGAKRIYPIDKLTLVDQLYKEIPNAIRCGERHEKKVPHFEFGNSPTHIEKEDFTGKTILHSTSSGTQGIYLSTNASEKITGSFVNADAVIQYIKTKEPTTVSLVCMGYEGTSEADEDTFFAEYIKAKLEGTEPDFEEMVEKLRVGSGKRLLDPIKQSYSPKRDFDLCLSLNRFPFILKAKKDSKGYYLEKIEI</sequence>
<proteinExistence type="predicted"/>
<reference evidence="1" key="1">
    <citation type="submission" date="2021-08" db="EMBL/GenBank/DDBJ databases">
        <title>Novel anaerobic bacterium isolated from sea squirt in East Sea, Republic of Korea.</title>
        <authorList>
            <person name="Nguyen T.H."/>
            <person name="Li Z."/>
            <person name="Lee Y.-J."/>
            <person name="Ko J."/>
            <person name="Kim S.-G."/>
        </authorList>
    </citation>
    <scope>NUCLEOTIDE SEQUENCE</scope>
    <source>
        <strain evidence="1">KCTC 25031</strain>
    </source>
</reference>
<gene>
    <name evidence="1" type="ORF">K4L44_14725</name>
</gene>